<protein>
    <recommendedName>
        <fullName evidence="3">WXG100 family type VII secretion target</fullName>
    </recommendedName>
</protein>
<sequence>MADLKVSYDWLSQTTSNLKAIQNELQNTGEHQSEIKGALGSGDIAHAMDDFANNWDNHRRKILDKVQALGEMSEKTMEAFTDVDNKLKHGLDGHGKK</sequence>
<dbReference type="EMBL" id="JANFNG010000014">
    <property type="protein sequence ID" value="MCQ4082579.1"/>
    <property type="molecule type" value="Genomic_DNA"/>
</dbReference>
<dbReference type="RefSeq" id="WP_255921484.1">
    <property type="nucleotide sequence ID" value="NZ_JANFNG010000014.1"/>
</dbReference>
<proteinExistence type="predicted"/>
<gene>
    <name evidence="1" type="ORF">NGB36_18715</name>
</gene>
<dbReference type="Proteomes" id="UP001057702">
    <property type="component" value="Unassembled WGS sequence"/>
</dbReference>
<evidence type="ECO:0000313" key="1">
    <source>
        <dbReference type="EMBL" id="MCQ4082579.1"/>
    </source>
</evidence>
<evidence type="ECO:0000313" key="2">
    <source>
        <dbReference type="Proteomes" id="UP001057702"/>
    </source>
</evidence>
<organism evidence="1 2">
    <name type="scientific">Streptomyces humicola</name>
    <dbReference type="NCBI Taxonomy" id="2953240"/>
    <lineage>
        <taxon>Bacteria</taxon>
        <taxon>Bacillati</taxon>
        <taxon>Actinomycetota</taxon>
        <taxon>Actinomycetes</taxon>
        <taxon>Kitasatosporales</taxon>
        <taxon>Streptomycetaceae</taxon>
        <taxon>Streptomyces</taxon>
    </lineage>
</organism>
<accession>A0ABT1PY19</accession>
<evidence type="ECO:0008006" key="3">
    <source>
        <dbReference type="Google" id="ProtNLM"/>
    </source>
</evidence>
<comment type="caution">
    <text evidence="1">The sequence shown here is derived from an EMBL/GenBank/DDBJ whole genome shotgun (WGS) entry which is preliminary data.</text>
</comment>
<reference evidence="1" key="1">
    <citation type="submission" date="2022-06" db="EMBL/GenBank/DDBJ databases">
        <title>Draft genome sequence of Streptomyces sp. RB6PN25 isolated from peat swamp forest in Thailand.</title>
        <authorList>
            <person name="Duangmal K."/>
            <person name="Klaysubun C."/>
        </authorList>
    </citation>
    <scope>NUCLEOTIDE SEQUENCE</scope>
    <source>
        <strain evidence="1">RB6PN25</strain>
    </source>
</reference>
<name>A0ABT1PY19_9ACTN</name>
<keyword evidence="2" id="KW-1185">Reference proteome</keyword>